<dbReference type="InterPro" id="IPR004107">
    <property type="entry name" value="Integrase_SAM-like_N"/>
</dbReference>
<evidence type="ECO:0000259" key="4">
    <source>
        <dbReference type="PROSITE" id="PS51900"/>
    </source>
</evidence>
<dbReference type="InterPro" id="IPR044068">
    <property type="entry name" value="CB"/>
</dbReference>
<keyword evidence="6" id="KW-1185">Reference proteome</keyword>
<evidence type="ECO:0000313" key="6">
    <source>
        <dbReference type="Proteomes" id="UP001064632"/>
    </source>
</evidence>
<protein>
    <submittedName>
        <fullName evidence="5">Phage integrase N-terminal SAM-like domain-containing protein</fullName>
    </submittedName>
</protein>
<evidence type="ECO:0000256" key="2">
    <source>
        <dbReference type="ARBA" id="ARBA00023125"/>
    </source>
</evidence>
<dbReference type="Pfam" id="PF13495">
    <property type="entry name" value="Phage_int_SAM_4"/>
    <property type="match status" value="1"/>
</dbReference>
<feature type="domain" description="Core-binding (CB)" evidence="4">
    <location>
        <begin position="1"/>
        <end position="54"/>
    </location>
</feature>
<evidence type="ECO:0000256" key="3">
    <source>
        <dbReference type="PROSITE-ProRule" id="PRU01248"/>
    </source>
</evidence>
<accession>A0ABY6B7R9</accession>
<dbReference type="RefSeq" id="WP_261693123.1">
    <property type="nucleotide sequence ID" value="NZ_CP104694.1"/>
</dbReference>
<proteinExistence type="predicted"/>
<evidence type="ECO:0000313" key="5">
    <source>
        <dbReference type="EMBL" id="UXI66138.1"/>
    </source>
</evidence>
<organism evidence="5 6">
    <name type="scientific">Tahibacter amnicola</name>
    <dbReference type="NCBI Taxonomy" id="2976241"/>
    <lineage>
        <taxon>Bacteria</taxon>
        <taxon>Pseudomonadati</taxon>
        <taxon>Pseudomonadota</taxon>
        <taxon>Gammaproteobacteria</taxon>
        <taxon>Lysobacterales</taxon>
        <taxon>Rhodanobacteraceae</taxon>
        <taxon>Tahibacter</taxon>
    </lineage>
</organism>
<reference evidence="5" key="1">
    <citation type="submission" date="2022-09" db="EMBL/GenBank/DDBJ databases">
        <title>Tahibacter sp. nov., isolated from a fresh water.</title>
        <authorList>
            <person name="Baek J.H."/>
            <person name="Lee J.K."/>
            <person name="Kim J.M."/>
            <person name="Jeon C.O."/>
        </authorList>
    </citation>
    <scope>NUCLEOTIDE SEQUENCE</scope>
    <source>
        <strain evidence="5">W38</strain>
    </source>
</reference>
<dbReference type="EMBL" id="CP104694">
    <property type="protein sequence ID" value="UXI66138.1"/>
    <property type="molecule type" value="Genomic_DNA"/>
</dbReference>
<dbReference type="Gene3D" id="1.10.150.130">
    <property type="match status" value="1"/>
</dbReference>
<dbReference type="PROSITE" id="PS51900">
    <property type="entry name" value="CB"/>
    <property type="match status" value="1"/>
</dbReference>
<dbReference type="Proteomes" id="UP001064632">
    <property type="component" value="Chromosome"/>
</dbReference>
<dbReference type="InterPro" id="IPR010998">
    <property type="entry name" value="Integrase_recombinase_N"/>
</dbReference>
<keyword evidence="1" id="KW-0229">DNA integration</keyword>
<evidence type="ECO:0000256" key="1">
    <source>
        <dbReference type="ARBA" id="ARBA00022908"/>
    </source>
</evidence>
<sequence length="84" mass="9619">MKRFALFHGKRHPREMGAEEVSAFRSYLAVERSVSASTQNQAKSALLFLYKEVLQQDLPWLQKVVAAKVARRLPVVLTQHEVRA</sequence>
<name>A0ABY6B7R9_9GAMM</name>
<keyword evidence="2 3" id="KW-0238">DNA-binding</keyword>
<gene>
    <name evidence="5" type="ORF">N4264_15425</name>
</gene>